<proteinExistence type="predicted"/>
<evidence type="ECO:0000313" key="3">
    <source>
        <dbReference type="EMBL" id="MBM7473574.1"/>
    </source>
</evidence>
<feature type="region of interest" description="Disordered" evidence="1">
    <location>
        <begin position="35"/>
        <end position="57"/>
    </location>
</feature>
<name>A0ABS2L974_9MICO</name>
<organism evidence="3 4">
    <name type="scientific">Subtercola frigoramans</name>
    <dbReference type="NCBI Taxonomy" id="120298"/>
    <lineage>
        <taxon>Bacteria</taxon>
        <taxon>Bacillati</taxon>
        <taxon>Actinomycetota</taxon>
        <taxon>Actinomycetes</taxon>
        <taxon>Micrococcales</taxon>
        <taxon>Microbacteriaceae</taxon>
        <taxon>Subtercola</taxon>
    </lineage>
</organism>
<evidence type="ECO:0000256" key="1">
    <source>
        <dbReference type="SAM" id="MobiDB-lite"/>
    </source>
</evidence>
<dbReference type="Pfam" id="PF13845">
    <property type="entry name" value="Septum_form"/>
    <property type="match status" value="1"/>
</dbReference>
<keyword evidence="4" id="KW-1185">Reference proteome</keyword>
<feature type="domain" description="Septum formation-related" evidence="2">
    <location>
        <begin position="70"/>
        <end position="165"/>
    </location>
</feature>
<reference evidence="3 4" key="1">
    <citation type="submission" date="2021-01" db="EMBL/GenBank/DDBJ databases">
        <title>Sequencing the genomes of 1000 actinobacteria strains.</title>
        <authorList>
            <person name="Klenk H.-P."/>
        </authorList>
    </citation>
    <scope>NUCLEOTIDE SEQUENCE [LARGE SCALE GENOMIC DNA]</scope>
    <source>
        <strain evidence="3 4">DSM 13057</strain>
    </source>
</reference>
<evidence type="ECO:0000313" key="4">
    <source>
        <dbReference type="Proteomes" id="UP000776164"/>
    </source>
</evidence>
<sequence length="199" mass="20210">MPTGVAAVAVLVLGGLFFLGTRLPGILSPVAAPSGTPTVVETPTPSPTPTPTSTAGPQLAGSYVWNELRGGECISPFTSAWQQKFTVVDCAAAHSAQVTSRGSLGDDPAAAFPGQAGVAAQLNLLCQQSGAFDPALLAAYPDVVWQAAYPVTDAQWKAGMRDYYCFVSRTSSGPITGNFAAPGFAVPAVPAVPATPSSE</sequence>
<comment type="caution">
    <text evidence="3">The sequence shown here is derived from an EMBL/GenBank/DDBJ whole genome shotgun (WGS) entry which is preliminary data.</text>
</comment>
<protein>
    <recommendedName>
        <fullName evidence="2">Septum formation-related domain-containing protein</fullName>
    </recommendedName>
</protein>
<gene>
    <name evidence="3" type="ORF">JOE66_003208</name>
</gene>
<dbReference type="RefSeq" id="WP_205111141.1">
    <property type="nucleotide sequence ID" value="NZ_BAAAHT010000001.1"/>
</dbReference>
<dbReference type="EMBL" id="JAFBBU010000001">
    <property type="protein sequence ID" value="MBM7473574.1"/>
    <property type="molecule type" value="Genomic_DNA"/>
</dbReference>
<dbReference type="Proteomes" id="UP000776164">
    <property type="component" value="Unassembled WGS sequence"/>
</dbReference>
<dbReference type="InterPro" id="IPR026004">
    <property type="entry name" value="Septum_form"/>
</dbReference>
<evidence type="ECO:0000259" key="2">
    <source>
        <dbReference type="Pfam" id="PF13845"/>
    </source>
</evidence>
<accession>A0ABS2L974</accession>